<keyword evidence="3" id="KW-1185">Reference proteome</keyword>
<dbReference type="EMBL" id="JANPWB010000003">
    <property type="protein sequence ID" value="KAJ1203665.1"/>
    <property type="molecule type" value="Genomic_DNA"/>
</dbReference>
<gene>
    <name evidence="2" type="ORF">NDU88_007449</name>
</gene>
<dbReference type="Proteomes" id="UP001066276">
    <property type="component" value="Chromosome 2_1"/>
</dbReference>
<evidence type="ECO:0000256" key="1">
    <source>
        <dbReference type="SAM" id="MobiDB-lite"/>
    </source>
</evidence>
<evidence type="ECO:0000313" key="3">
    <source>
        <dbReference type="Proteomes" id="UP001066276"/>
    </source>
</evidence>
<organism evidence="2 3">
    <name type="scientific">Pleurodeles waltl</name>
    <name type="common">Iberian ribbed newt</name>
    <dbReference type="NCBI Taxonomy" id="8319"/>
    <lineage>
        <taxon>Eukaryota</taxon>
        <taxon>Metazoa</taxon>
        <taxon>Chordata</taxon>
        <taxon>Craniata</taxon>
        <taxon>Vertebrata</taxon>
        <taxon>Euteleostomi</taxon>
        <taxon>Amphibia</taxon>
        <taxon>Batrachia</taxon>
        <taxon>Caudata</taxon>
        <taxon>Salamandroidea</taxon>
        <taxon>Salamandridae</taxon>
        <taxon>Pleurodelinae</taxon>
        <taxon>Pleurodeles</taxon>
    </lineage>
</organism>
<evidence type="ECO:0000313" key="2">
    <source>
        <dbReference type="EMBL" id="KAJ1203665.1"/>
    </source>
</evidence>
<protein>
    <submittedName>
        <fullName evidence="2">Uncharacterized protein</fullName>
    </submittedName>
</protein>
<sequence length="141" mass="15709">MVAGTLFQDDAPRPIVRYPGGTADCRHPETLTFNPDVRASSNRKDGLSGGVAFEEEIKEEKPNVDEQPTEGTGMTSGEEEEPGTPRQEDVRSTRRTSRYNSCLVHGGTWLSQTKKLHTLEFWLHIDLNTGNPNGLNKKEEL</sequence>
<reference evidence="2" key="1">
    <citation type="journal article" date="2022" name="bioRxiv">
        <title>Sequencing and chromosome-scale assembly of the giantPleurodeles waltlgenome.</title>
        <authorList>
            <person name="Brown T."/>
            <person name="Elewa A."/>
            <person name="Iarovenko S."/>
            <person name="Subramanian E."/>
            <person name="Araus A.J."/>
            <person name="Petzold A."/>
            <person name="Susuki M."/>
            <person name="Suzuki K.-i.T."/>
            <person name="Hayashi T."/>
            <person name="Toyoda A."/>
            <person name="Oliveira C."/>
            <person name="Osipova E."/>
            <person name="Leigh N.D."/>
            <person name="Simon A."/>
            <person name="Yun M.H."/>
        </authorList>
    </citation>
    <scope>NUCLEOTIDE SEQUENCE</scope>
    <source>
        <strain evidence="2">20211129_DDA</strain>
        <tissue evidence="2">Liver</tissue>
    </source>
</reference>
<feature type="region of interest" description="Disordered" evidence="1">
    <location>
        <begin position="1"/>
        <end position="98"/>
    </location>
</feature>
<name>A0AAV7VSL8_PLEWA</name>
<accession>A0AAV7VSL8</accession>
<proteinExistence type="predicted"/>
<dbReference type="AlphaFoldDB" id="A0AAV7VSL8"/>
<comment type="caution">
    <text evidence="2">The sequence shown here is derived from an EMBL/GenBank/DDBJ whole genome shotgun (WGS) entry which is preliminary data.</text>
</comment>